<dbReference type="AlphaFoldDB" id="A0A369BCE7"/>
<evidence type="ECO:0000313" key="4">
    <source>
        <dbReference type="Proteomes" id="UP000253090"/>
    </source>
</evidence>
<dbReference type="PANTHER" id="PTHR43000">
    <property type="entry name" value="DTDP-D-GLUCOSE 4,6-DEHYDRATASE-RELATED"/>
    <property type="match status" value="1"/>
</dbReference>
<comment type="similarity">
    <text evidence="1">Belongs to the NAD(P)-dependent epimerase/dehydratase family.</text>
</comment>
<evidence type="ECO:0000259" key="2">
    <source>
        <dbReference type="Pfam" id="PF01370"/>
    </source>
</evidence>
<dbReference type="EMBL" id="QPJW01000009">
    <property type="protein sequence ID" value="RCX17344.1"/>
    <property type="molecule type" value="Genomic_DNA"/>
</dbReference>
<keyword evidence="4" id="KW-1185">Reference proteome</keyword>
<reference evidence="3 4" key="1">
    <citation type="submission" date="2018-07" db="EMBL/GenBank/DDBJ databases">
        <title>Genomic Encyclopedia of Type Strains, Phase III (KMG-III): the genomes of soil and plant-associated and newly described type strains.</title>
        <authorList>
            <person name="Whitman W."/>
        </authorList>
    </citation>
    <scope>NUCLEOTIDE SEQUENCE [LARGE SCALE GENOMIC DNA]</scope>
    <source>
        <strain evidence="3 4">CECT 8333</strain>
    </source>
</reference>
<dbReference type="InterPro" id="IPR001509">
    <property type="entry name" value="Epimerase_deHydtase"/>
</dbReference>
<evidence type="ECO:0000256" key="1">
    <source>
        <dbReference type="ARBA" id="ARBA00007637"/>
    </source>
</evidence>
<sequence length="371" mass="41529">MNVLVTGGAGFIGQHTVHRLVSEGYRVTVLDNFMSRVHMDAPEPDFPRDVQVVRADLLDRSRLEQLLRQANSIIHLAAYQDYLTDFSSFFATNSVGTSLIYELILENKLHIDKIVVASTQAVYGDGKYLCPEHGHFYGSRPLKQLELGDWEMKCPVCNGPSTWTALDESDANPVTPYGISKFAAERFAISMGEKYGIPTTCLRYSLVQGPGQSIYNAYSGIGRIFNQQLMNDKPLTIFEDGEQNRDFVHVKDVAEANLLALESHLTTGQIYNVGGEIPTTVNEYARKLISLYGGGYEMEAPQLFRIGDARHTFSSSAKLTAMGWQRKYTLDEIIRDAKAWFNLRNEQKDRSGEAIVVMSGQGVLRKSRQGH</sequence>
<dbReference type="Gene3D" id="3.40.50.720">
    <property type="entry name" value="NAD(P)-binding Rossmann-like Domain"/>
    <property type="match status" value="1"/>
</dbReference>
<feature type="domain" description="NAD-dependent epimerase/dehydratase" evidence="2">
    <location>
        <begin position="167"/>
        <end position="274"/>
    </location>
</feature>
<evidence type="ECO:0000313" key="3">
    <source>
        <dbReference type="EMBL" id="RCX17344.1"/>
    </source>
</evidence>
<comment type="caution">
    <text evidence="3">The sequence shown here is derived from an EMBL/GenBank/DDBJ whole genome shotgun (WGS) entry which is preliminary data.</text>
</comment>
<accession>A0A369BCE7</accession>
<gene>
    <name evidence="3" type="ORF">DFP94_10968</name>
</gene>
<dbReference type="Proteomes" id="UP000253090">
    <property type="component" value="Unassembled WGS sequence"/>
</dbReference>
<dbReference type="Pfam" id="PF01370">
    <property type="entry name" value="Epimerase"/>
    <property type="match status" value="2"/>
</dbReference>
<dbReference type="InterPro" id="IPR036291">
    <property type="entry name" value="NAD(P)-bd_dom_sf"/>
</dbReference>
<name>A0A369BCE7_9BACL</name>
<dbReference type="RefSeq" id="WP_181873215.1">
    <property type="nucleotide sequence ID" value="NZ_QPJW01000009.1"/>
</dbReference>
<organism evidence="3 4">
    <name type="scientific">Fontibacillus phaseoli</name>
    <dbReference type="NCBI Taxonomy" id="1416533"/>
    <lineage>
        <taxon>Bacteria</taxon>
        <taxon>Bacillati</taxon>
        <taxon>Bacillota</taxon>
        <taxon>Bacilli</taxon>
        <taxon>Bacillales</taxon>
        <taxon>Paenibacillaceae</taxon>
        <taxon>Fontibacillus</taxon>
    </lineage>
</organism>
<proteinExistence type="inferred from homology"/>
<dbReference type="SUPFAM" id="SSF51735">
    <property type="entry name" value="NAD(P)-binding Rossmann-fold domains"/>
    <property type="match status" value="1"/>
</dbReference>
<feature type="domain" description="NAD-dependent epimerase/dehydratase" evidence="2">
    <location>
        <begin position="3"/>
        <end position="128"/>
    </location>
</feature>
<protein>
    <submittedName>
        <fullName evidence="3">dTDP-L-rhamnose 4-epimerase</fullName>
    </submittedName>
</protein>